<dbReference type="InterPro" id="IPR050204">
    <property type="entry name" value="AraC_XylS_family_regulators"/>
</dbReference>
<dbReference type="Gene3D" id="2.60.120.10">
    <property type="entry name" value="Jelly Rolls"/>
    <property type="match status" value="1"/>
</dbReference>
<sequence>MTRDAEPLSQGRFRGLATQSRASGRFTIGHWFANNPDGSTHPHSHESAHFLWITSGRFESETATPNRALPPIIYTPADIVHSDRFIGNGSFFSVSVANDTLIDIKDFLPPDRALQPHSWRARWILRDLLRLCGSTDDRGDGEIQSLCFELLSEVCAFDGETGTPGWFRRFREQVRESYGESLSVNGLARDAGVHPIHLTRVCRKLMGCTPLEYIRYVRLSAAAEALRRDDISICDVAFDTGFADQSHLNHAFRAAYGAAPGQFRRQLNATKR</sequence>
<evidence type="ECO:0000256" key="1">
    <source>
        <dbReference type="ARBA" id="ARBA00023015"/>
    </source>
</evidence>
<keyword evidence="1" id="KW-0805">Transcription regulation</keyword>
<dbReference type="Pfam" id="PF12833">
    <property type="entry name" value="HTH_18"/>
    <property type="match status" value="1"/>
</dbReference>
<evidence type="ECO:0000256" key="3">
    <source>
        <dbReference type="ARBA" id="ARBA00023163"/>
    </source>
</evidence>
<dbReference type="Proteomes" id="UP000706039">
    <property type="component" value="Unassembled WGS sequence"/>
</dbReference>
<accession>A0ABS7PP34</accession>
<dbReference type="SUPFAM" id="SSF51182">
    <property type="entry name" value="RmlC-like cupins"/>
    <property type="match status" value="1"/>
</dbReference>
<feature type="domain" description="HTH araC/xylS-type" evidence="4">
    <location>
        <begin position="168"/>
        <end position="266"/>
    </location>
</feature>
<evidence type="ECO:0000313" key="5">
    <source>
        <dbReference type="EMBL" id="MBY8823074.1"/>
    </source>
</evidence>
<dbReference type="EMBL" id="JAINVV010000004">
    <property type="protein sequence ID" value="MBY8823074.1"/>
    <property type="molecule type" value="Genomic_DNA"/>
</dbReference>
<protein>
    <submittedName>
        <fullName evidence="5">Helix-turn-helix transcriptional regulator</fullName>
    </submittedName>
</protein>
<organism evidence="5 6">
    <name type="scientific">Sphingomonas colocasiae</name>
    <dbReference type="NCBI Taxonomy" id="1848973"/>
    <lineage>
        <taxon>Bacteria</taxon>
        <taxon>Pseudomonadati</taxon>
        <taxon>Pseudomonadota</taxon>
        <taxon>Alphaproteobacteria</taxon>
        <taxon>Sphingomonadales</taxon>
        <taxon>Sphingomonadaceae</taxon>
        <taxon>Sphingomonas</taxon>
    </lineage>
</organism>
<gene>
    <name evidence="5" type="ORF">K7G82_12280</name>
</gene>
<keyword evidence="6" id="KW-1185">Reference proteome</keyword>
<dbReference type="RefSeq" id="WP_222990101.1">
    <property type="nucleotide sequence ID" value="NZ_JAINVV010000004.1"/>
</dbReference>
<comment type="caution">
    <text evidence="5">The sequence shown here is derived from an EMBL/GenBank/DDBJ whole genome shotgun (WGS) entry which is preliminary data.</text>
</comment>
<dbReference type="SMART" id="SM00342">
    <property type="entry name" value="HTH_ARAC"/>
    <property type="match status" value="1"/>
</dbReference>
<name>A0ABS7PP34_9SPHN</name>
<keyword evidence="2" id="KW-0238">DNA-binding</keyword>
<dbReference type="Gene3D" id="1.10.10.60">
    <property type="entry name" value="Homeodomain-like"/>
    <property type="match status" value="1"/>
</dbReference>
<dbReference type="InterPro" id="IPR018060">
    <property type="entry name" value="HTH_AraC"/>
</dbReference>
<dbReference type="InterPro" id="IPR014710">
    <property type="entry name" value="RmlC-like_jellyroll"/>
</dbReference>
<reference evidence="5 6" key="1">
    <citation type="submission" date="2021-08" db="EMBL/GenBank/DDBJ databases">
        <authorList>
            <person name="Tuo L."/>
        </authorList>
    </citation>
    <scope>NUCLEOTIDE SEQUENCE [LARGE SCALE GENOMIC DNA]</scope>
    <source>
        <strain evidence="5 6">JCM 31229</strain>
    </source>
</reference>
<proteinExistence type="predicted"/>
<dbReference type="SUPFAM" id="SSF46689">
    <property type="entry name" value="Homeodomain-like"/>
    <property type="match status" value="2"/>
</dbReference>
<dbReference type="PANTHER" id="PTHR46796">
    <property type="entry name" value="HTH-TYPE TRANSCRIPTIONAL ACTIVATOR RHAS-RELATED"/>
    <property type="match status" value="1"/>
</dbReference>
<dbReference type="InterPro" id="IPR011051">
    <property type="entry name" value="RmlC_Cupin_sf"/>
</dbReference>
<dbReference type="PROSITE" id="PS00041">
    <property type="entry name" value="HTH_ARAC_FAMILY_1"/>
    <property type="match status" value="1"/>
</dbReference>
<dbReference type="InterPro" id="IPR009057">
    <property type="entry name" value="Homeodomain-like_sf"/>
</dbReference>
<evidence type="ECO:0000313" key="6">
    <source>
        <dbReference type="Proteomes" id="UP000706039"/>
    </source>
</evidence>
<evidence type="ECO:0000259" key="4">
    <source>
        <dbReference type="PROSITE" id="PS01124"/>
    </source>
</evidence>
<keyword evidence="3" id="KW-0804">Transcription</keyword>
<evidence type="ECO:0000256" key="2">
    <source>
        <dbReference type="ARBA" id="ARBA00023125"/>
    </source>
</evidence>
<dbReference type="PROSITE" id="PS01124">
    <property type="entry name" value="HTH_ARAC_FAMILY_2"/>
    <property type="match status" value="1"/>
</dbReference>
<dbReference type="InterPro" id="IPR018062">
    <property type="entry name" value="HTH_AraC-typ_CS"/>
</dbReference>